<evidence type="ECO:0000313" key="10">
    <source>
        <dbReference type="Proteomes" id="UP000799771"/>
    </source>
</evidence>
<keyword evidence="3" id="KW-0805">Transcription regulation</keyword>
<sequence length="732" mass="81532">MQSRRSCTPCRRRKMKCDRGMPCLRCAKSKNGTACVYEAMKNLGQLFDGEVAGNGSNHAASISSRASTPLELDFNSKELEEQLLGLANPDIKDPEEPLPRVTKKKTAPSARSVSAAKSSYINERLTTGLAGTFDVLQDSHVFGQAHRVNRSISHKNRVFGQSHWINTFTLFRDIIEMLEPHLRSGSSTMLGSLQRSKHLARVIKSRRSPAWPTHSTTELPPKHICDQLIEGYLRTIETVYRVLHIPTFLHEYEALCATQAEPNEAFLVQLKLVLAIGAVVYDDKFSMRTEATRWVYEAQTWMSSPVFKSRLGIQYLQTSILLLLARELVDIGGEFIWISAGSVLRTAMYIGLHRDPTQLPRISIFEAELRRRIWNTILEICLQSSLVSGGPSLITLSEYDTKPPGNFDDEQLTAANPVARTRDAHTQTSVAIALRGSLPARLAVLKFLNDIKSNGTYDETLRIDKELRASFKDLRYRLQTSATSTGSVPTRFGLQTVDFIMHRYITSLHLPFFGVSLEEAIYAFSRKVVVESSLKIWSIACPSPAPVASWNAVNSPVNNDQSNSEDDLPRLCKNGSGFFRAFTFQAATVLAVETRAQVQEDDSIGTTIIRPDLLAVVNSAPNWYLQSVEAGETGIKGYLLLRLLSAQIDALMRHVGKNEMPRVLVDAAEEAGARTSGMLARLAGQENEVGDLERMDLDINMSADFMEDWDLMMSSVFDTNDGSDFSTFSIYG</sequence>
<evidence type="ECO:0000313" key="9">
    <source>
        <dbReference type="EMBL" id="KAF2129410.1"/>
    </source>
</evidence>
<dbReference type="SMART" id="SM00066">
    <property type="entry name" value="GAL4"/>
    <property type="match status" value="1"/>
</dbReference>
<dbReference type="GO" id="GO:0005634">
    <property type="term" value="C:nucleus"/>
    <property type="evidence" value="ECO:0007669"/>
    <property type="project" value="TreeGrafter"/>
</dbReference>
<name>A0A6A6ACA2_9PLEO</name>
<evidence type="ECO:0000256" key="5">
    <source>
        <dbReference type="ARBA" id="ARBA00023163"/>
    </source>
</evidence>
<dbReference type="GO" id="GO:0008270">
    <property type="term" value="F:zinc ion binding"/>
    <property type="evidence" value="ECO:0007669"/>
    <property type="project" value="InterPro"/>
</dbReference>
<keyword evidence="6" id="KW-0539">Nucleus</keyword>
<dbReference type="OrthoDB" id="4337792at2759"/>
<dbReference type="SUPFAM" id="SSF57701">
    <property type="entry name" value="Zn2/Cys6 DNA-binding domain"/>
    <property type="match status" value="1"/>
</dbReference>
<dbReference type="InterPro" id="IPR001138">
    <property type="entry name" value="Zn2Cys6_DnaBD"/>
</dbReference>
<dbReference type="EMBL" id="ML977506">
    <property type="protein sequence ID" value="KAF2129410.1"/>
    <property type="molecule type" value="Genomic_DNA"/>
</dbReference>
<organism evidence="9 10">
    <name type="scientific">Dothidotthia symphoricarpi CBS 119687</name>
    <dbReference type="NCBI Taxonomy" id="1392245"/>
    <lineage>
        <taxon>Eukaryota</taxon>
        <taxon>Fungi</taxon>
        <taxon>Dikarya</taxon>
        <taxon>Ascomycota</taxon>
        <taxon>Pezizomycotina</taxon>
        <taxon>Dothideomycetes</taxon>
        <taxon>Pleosporomycetidae</taxon>
        <taxon>Pleosporales</taxon>
        <taxon>Dothidotthiaceae</taxon>
        <taxon>Dothidotthia</taxon>
    </lineage>
</organism>
<dbReference type="AlphaFoldDB" id="A0A6A6ACA2"/>
<dbReference type="InterPro" id="IPR007219">
    <property type="entry name" value="XnlR_reg_dom"/>
</dbReference>
<dbReference type="PANTHER" id="PTHR31944">
    <property type="entry name" value="HEME-RESPONSIVE ZINC FINGER TRANSCRIPTION FACTOR HAP1"/>
    <property type="match status" value="1"/>
</dbReference>
<dbReference type="RefSeq" id="XP_033523799.1">
    <property type="nucleotide sequence ID" value="XM_033664988.1"/>
</dbReference>
<accession>A0A6A6ACA2</accession>
<dbReference type="GO" id="GO:0006351">
    <property type="term" value="P:DNA-templated transcription"/>
    <property type="evidence" value="ECO:0007669"/>
    <property type="project" value="InterPro"/>
</dbReference>
<keyword evidence="1" id="KW-0479">Metal-binding</keyword>
<dbReference type="GeneID" id="54405420"/>
<keyword evidence="2" id="KW-0862">Zinc</keyword>
<dbReference type="GO" id="GO:0000978">
    <property type="term" value="F:RNA polymerase II cis-regulatory region sequence-specific DNA binding"/>
    <property type="evidence" value="ECO:0007669"/>
    <property type="project" value="TreeGrafter"/>
</dbReference>
<evidence type="ECO:0000256" key="3">
    <source>
        <dbReference type="ARBA" id="ARBA00023015"/>
    </source>
</evidence>
<dbReference type="CDD" id="cd00067">
    <property type="entry name" value="GAL4"/>
    <property type="match status" value="1"/>
</dbReference>
<dbReference type="Pfam" id="PF04082">
    <property type="entry name" value="Fungal_trans"/>
    <property type="match status" value="1"/>
</dbReference>
<protein>
    <recommendedName>
        <fullName evidence="8">Zn(2)-C6 fungal-type domain-containing protein</fullName>
    </recommendedName>
</protein>
<dbReference type="InterPro" id="IPR036864">
    <property type="entry name" value="Zn2-C6_fun-type_DNA-bd_sf"/>
</dbReference>
<evidence type="ECO:0000256" key="6">
    <source>
        <dbReference type="ARBA" id="ARBA00023242"/>
    </source>
</evidence>
<gene>
    <name evidence="9" type="ORF">P153DRAFT_316327</name>
</gene>
<dbReference type="PANTHER" id="PTHR31944:SF131">
    <property type="entry name" value="HEME-RESPONSIVE ZINC FINGER TRANSCRIPTION FACTOR HAP1"/>
    <property type="match status" value="1"/>
</dbReference>
<evidence type="ECO:0000256" key="4">
    <source>
        <dbReference type="ARBA" id="ARBA00023125"/>
    </source>
</evidence>
<reference evidence="9" key="1">
    <citation type="journal article" date="2020" name="Stud. Mycol.">
        <title>101 Dothideomycetes genomes: a test case for predicting lifestyles and emergence of pathogens.</title>
        <authorList>
            <person name="Haridas S."/>
            <person name="Albert R."/>
            <person name="Binder M."/>
            <person name="Bloem J."/>
            <person name="Labutti K."/>
            <person name="Salamov A."/>
            <person name="Andreopoulos B."/>
            <person name="Baker S."/>
            <person name="Barry K."/>
            <person name="Bills G."/>
            <person name="Bluhm B."/>
            <person name="Cannon C."/>
            <person name="Castanera R."/>
            <person name="Culley D."/>
            <person name="Daum C."/>
            <person name="Ezra D."/>
            <person name="Gonzalez J."/>
            <person name="Henrissat B."/>
            <person name="Kuo A."/>
            <person name="Liang C."/>
            <person name="Lipzen A."/>
            <person name="Lutzoni F."/>
            <person name="Magnuson J."/>
            <person name="Mondo S."/>
            <person name="Nolan M."/>
            <person name="Ohm R."/>
            <person name="Pangilinan J."/>
            <person name="Park H.-J."/>
            <person name="Ramirez L."/>
            <person name="Alfaro M."/>
            <person name="Sun H."/>
            <person name="Tritt A."/>
            <person name="Yoshinaga Y."/>
            <person name="Zwiers L.-H."/>
            <person name="Turgeon B."/>
            <person name="Goodwin S."/>
            <person name="Spatafora J."/>
            <person name="Crous P."/>
            <person name="Grigoriev I."/>
        </authorList>
    </citation>
    <scope>NUCLEOTIDE SEQUENCE</scope>
    <source>
        <strain evidence="9">CBS 119687</strain>
    </source>
</reference>
<dbReference type="Gene3D" id="4.10.240.10">
    <property type="entry name" value="Zn(2)-C6 fungal-type DNA-binding domain"/>
    <property type="match status" value="1"/>
</dbReference>
<feature type="domain" description="Zn(2)-C6 fungal-type" evidence="8">
    <location>
        <begin position="6"/>
        <end position="37"/>
    </location>
</feature>
<dbReference type="CDD" id="cd12148">
    <property type="entry name" value="fungal_TF_MHR"/>
    <property type="match status" value="1"/>
</dbReference>
<dbReference type="InterPro" id="IPR051430">
    <property type="entry name" value="Fungal_TF_Env_Response"/>
</dbReference>
<keyword evidence="5" id="KW-0804">Transcription</keyword>
<dbReference type="PROSITE" id="PS50048">
    <property type="entry name" value="ZN2_CY6_FUNGAL_2"/>
    <property type="match status" value="1"/>
</dbReference>
<dbReference type="SMART" id="SM00906">
    <property type="entry name" value="Fungal_trans"/>
    <property type="match status" value="1"/>
</dbReference>
<keyword evidence="4" id="KW-0238">DNA-binding</keyword>
<proteinExistence type="predicted"/>
<dbReference type="Proteomes" id="UP000799771">
    <property type="component" value="Unassembled WGS sequence"/>
</dbReference>
<dbReference type="GO" id="GO:0001228">
    <property type="term" value="F:DNA-binding transcription activator activity, RNA polymerase II-specific"/>
    <property type="evidence" value="ECO:0007669"/>
    <property type="project" value="TreeGrafter"/>
</dbReference>
<keyword evidence="10" id="KW-1185">Reference proteome</keyword>
<evidence type="ECO:0000256" key="1">
    <source>
        <dbReference type="ARBA" id="ARBA00022723"/>
    </source>
</evidence>
<dbReference type="PROSITE" id="PS00463">
    <property type="entry name" value="ZN2_CY6_FUNGAL_1"/>
    <property type="match status" value="1"/>
</dbReference>
<feature type="region of interest" description="Disordered" evidence="7">
    <location>
        <begin position="89"/>
        <end position="109"/>
    </location>
</feature>
<evidence type="ECO:0000256" key="2">
    <source>
        <dbReference type="ARBA" id="ARBA00022833"/>
    </source>
</evidence>
<evidence type="ECO:0000259" key="8">
    <source>
        <dbReference type="PROSITE" id="PS50048"/>
    </source>
</evidence>
<dbReference type="Pfam" id="PF00172">
    <property type="entry name" value="Zn_clus"/>
    <property type="match status" value="1"/>
</dbReference>
<evidence type="ECO:0000256" key="7">
    <source>
        <dbReference type="SAM" id="MobiDB-lite"/>
    </source>
</evidence>